<dbReference type="AlphaFoldDB" id="A0AAD6VBR0"/>
<dbReference type="EMBL" id="JARJCW010000044">
    <property type="protein sequence ID" value="KAJ7205164.1"/>
    <property type="molecule type" value="Genomic_DNA"/>
</dbReference>
<dbReference type="Proteomes" id="UP001219525">
    <property type="component" value="Unassembled WGS sequence"/>
</dbReference>
<reference evidence="4" key="1">
    <citation type="submission" date="2023-03" db="EMBL/GenBank/DDBJ databases">
        <title>Massive genome expansion in bonnet fungi (Mycena s.s.) driven by repeated elements and novel gene families across ecological guilds.</title>
        <authorList>
            <consortium name="Lawrence Berkeley National Laboratory"/>
            <person name="Harder C.B."/>
            <person name="Miyauchi S."/>
            <person name="Viragh M."/>
            <person name="Kuo A."/>
            <person name="Thoen E."/>
            <person name="Andreopoulos B."/>
            <person name="Lu D."/>
            <person name="Skrede I."/>
            <person name="Drula E."/>
            <person name="Henrissat B."/>
            <person name="Morin E."/>
            <person name="Kohler A."/>
            <person name="Barry K."/>
            <person name="LaButti K."/>
            <person name="Morin E."/>
            <person name="Salamov A."/>
            <person name="Lipzen A."/>
            <person name="Mereny Z."/>
            <person name="Hegedus B."/>
            <person name="Baldrian P."/>
            <person name="Stursova M."/>
            <person name="Weitz H."/>
            <person name="Taylor A."/>
            <person name="Grigoriev I.V."/>
            <person name="Nagy L.G."/>
            <person name="Martin F."/>
            <person name="Kauserud H."/>
        </authorList>
    </citation>
    <scope>NUCLEOTIDE SEQUENCE</scope>
    <source>
        <strain evidence="4">9144</strain>
    </source>
</reference>
<dbReference type="PANTHER" id="PTHR33119:SF1">
    <property type="entry name" value="FE2OG DIOXYGENASE DOMAIN-CONTAINING PROTEIN"/>
    <property type="match status" value="1"/>
</dbReference>
<feature type="region of interest" description="Disordered" evidence="1">
    <location>
        <begin position="1"/>
        <end position="20"/>
    </location>
</feature>
<gene>
    <name evidence="4" type="ORF">GGX14DRAFT_644910</name>
</gene>
<feature type="compositionally biased region" description="Basic and acidic residues" evidence="1">
    <location>
        <begin position="1"/>
        <end position="11"/>
    </location>
</feature>
<dbReference type="InterPro" id="IPR025340">
    <property type="entry name" value="DUF4246"/>
</dbReference>
<proteinExistence type="predicted"/>
<keyword evidence="5" id="KW-1185">Reference proteome</keyword>
<evidence type="ECO:0000313" key="5">
    <source>
        <dbReference type="Proteomes" id="UP001219525"/>
    </source>
</evidence>
<name>A0AAD6VBR0_9AGAR</name>
<feature type="domain" description="DUF4246" evidence="2">
    <location>
        <begin position="88"/>
        <end position="501"/>
    </location>
</feature>
<organism evidence="4 5">
    <name type="scientific">Mycena pura</name>
    <dbReference type="NCBI Taxonomy" id="153505"/>
    <lineage>
        <taxon>Eukaryota</taxon>
        <taxon>Fungi</taxon>
        <taxon>Dikarya</taxon>
        <taxon>Basidiomycota</taxon>
        <taxon>Agaricomycotina</taxon>
        <taxon>Agaricomycetes</taxon>
        <taxon>Agaricomycetidae</taxon>
        <taxon>Agaricales</taxon>
        <taxon>Marasmiineae</taxon>
        <taxon>Mycenaceae</taxon>
        <taxon>Mycena</taxon>
    </lineage>
</organism>
<sequence>MPPSKTKENSRFPHPFQADPLGTGWPELGLGLRSPRTLLELKMCRLSAHIRQKPRWWEKMRDEAIRARWIREAKEQQAQLRPWERLTESMLNYVMNELEGYAKLRDPKTGIECGPYEGIYISDTLIPQDVEVSLKTAVRSLEDVPDDEKDWHPGSDGRVLDLVHPSICPLIFHETWGTDDDGTLITFGSPDEKSLGVQEMFISERFQWLPSDFAVAADGAVSLMSPYINNIPPKHHDALVPVVERVMTHAIPLWERVLSALRRGEHPDRVKRRDTPRNSYDADFPVACIWGDEGAHTPYGDSQEGDEDEDISSWLERKYGGSLVLPDAPAEYKDTFNEELSTSLTNTRIQVIVKLANIVLTPEKPEYPGGIWHVEGMATESIVSTFIYYYESENIESCNLSFRMATCYPGYHEQDDSVCMTVLYGISRDDPCVQDIGSAETKAGRCIAFPNIYQHRVSPFRLADPSKPGVRKILVFFLVDPTTMIWSTDNVPPQQLELVQDTLTSEALNRSSRLALLPVELLHRIARLVPGVKSRAEAEAIREELMEERSIMIESVNKEYFAREFNMCEH</sequence>
<evidence type="ECO:0000259" key="2">
    <source>
        <dbReference type="Pfam" id="PF14033"/>
    </source>
</evidence>
<evidence type="ECO:0000256" key="1">
    <source>
        <dbReference type="SAM" id="MobiDB-lite"/>
    </source>
</evidence>
<dbReference type="Pfam" id="PF21666">
    <property type="entry name" value="DUF4246_N"/>
    <property type="match status" value="1"/>
</dbReference>
<evidence type="ECO:0000259" key="3">
    <source>
        <dbReference type="Pfam" id="PF21666"/>
    </source>
</evidence>
<accession>A0AAD6VBR0</accession>
<feature type="domain" description="DUF4246" evidence="3">
    <location>
        <begin position="5"/>
        <end position="72"/>
    </location>
</feature>
<protein>
    <submittedName>
        <fullName evidence="4">Uncharacterized protein</fullName>
    </submittedName>
</protein>
<dbReference type="InterPro" id="IPR049192">
    <property type="entry name" value="DUF4246_C"/>
</dbReference>
<evidence type="ECO:0000313" key="4">
    <source>
        <dbReference type="EMBL" id="KAJ7205164.1"/>
    </source>
</evidence>
<dbReference type="InterPro" id="IPR049207">
    <property type="entry name" value="DUF4246_N"/>
</dbReference>
<comment type="caution">
    <text evidence="4">The sequence shown here is derived from an EMBL/GenBank/DDBJ whole genome shotgun (WGS) entry which is preliminary data.</text>
</comment>
<dbReference type="PANTHER" id="PTHR33119">
    <property type="entry name" value="IFI3P"/>
    <property type="match status" value="1"/>
</dbReference>
<dbReference type="Pfam" id="PF14033">
    <property type="entry name" value="DUF4246"/>
    <property type="match status" value="1"/>
</dbReference>